<dbReference type="GO" id="GO:0071555">
    <property type="term" value="P:cell wall organization"/>
    <property type="evidence" value="ECO:0007669"/>
    <property type="project" value="UniProtKB-KW"/>
</dbReference>
<dbReference type="Proteomes" id="UP000439550">
    <property type="component" value="Unassembled WGS sequence"/>
</dbReference>
<dbReference type="InterPro" id="IPR013154">
    <property type="entry name" value="ADH-like_N"/>
</dbReference>
<dbReference type="SUPFAM" id="SSF50129">
    <property type="entry name" value="GroES-like"/>
    <property type="match status" value="1"/>
</dbReference>
<dbReference type="OrthoDB" id="1700359at2"/>
<dbReference type="PANTHER" id="PTHR43350:SF19">
    <property type="entry name" value="D-GULOSIDE 3-DEHYDROGENASE"/>
    <property type="match status" value="1"/>
</dbReference>
<dbReference type="UniPathway" id="UPA00790"/>
<protein>
    <recommendedName>
        <fullName evidence="6">Ribulose-5-phosphate reductase</fullName>
        <shortName evidence="6">Ribulose-5-P reductase</shortName>
        <ecNumber evidence="6">1.1.1.405</ecNumber>
    </recommendedName>
    <alternativeName>
        <fullName evidence="6">Ribitol-5-phosphate dehydrogenase</fullName>
    </alternativeName>
</protein>
<dbReference type="InterPro" id="IPR034710">
    <property type="entry name" value="TarJ"/>
</dbReference>
<proteinExistence type="inferred from homology"/>
<sequence length="341" mass="38376">MLNTVYRLVSPKQFEAVVVDEKASENTVIVRPTHLSICHADQRYYTGARDVSVLKRKLPMALIHEGVGEVVKDYSGNFKTGERVIIVPNTPFETNETIQENYLPTSKFRSSGFDGLMQEYVFTTTDRLVRVLDDVPMNVAAYTEMISVAMHSISRLSSLMNKDKEVIGVWGDGNLGYIVSTLIKAMLPESKLFVFGKNRDKLNFFSFADEIFSVDDVPENIEISQAFECVGGKGSQYALDQMINQIKPQGSIAIMGVSEHPIEINTRLVLEKGLIISGTSRSGIQDFENTIKFLSTHQAARRRFENLVGIEKKIETINDIHDFFEADATNSWGKAVMEWRI</sequence>
<dbReference type="RefSeq" id="WP_153495625.1">
    <property type="nucleotide sequence ID" value="NZ_CBCRWP010000012.1"/>
</dbReference>
<dbReference type="InterPro" id="IPR036291">
    <property type="entry name" value="NAD(P)-bd_dom_sf"/>
</dbReference>
<organism evidence="8 9">
    <name type="scientific">Lactococcus hircilactis</name>
    <dbReference type="NCBI Taxonomy" id="1494462"/>
    <lineage>
        <taxon>Bacteria</taxon>
        <taxon>Bacillati</taxon>
        <taxon>Bacillota</taxon>
        <taxon>Bacilli</taxon>
        <taxon>Lactobacillales</taxon>
        <taxon>Streptococcaceae</taxon>
        <taxon>Lactococcus</taxon>
    </lineage>
</organism>
<feature type="binding site" evidence="6">
    <location>
        <position position="38"/>
    </location>
    <ligand>
        <name>Zn(2+)</name>
        <dbReference type="ChEBI" id="CHEBI:29105"/>
        <note>catalytic</note>
    </ligand>
</feature>
<keyword evidence="6" id="KW-0777">Teichoic acid biosynthesis</keyword>
<dbReference type="Gene3D" id="3.40.50.720">
    <property type="entry name" value="NAD(P)-binding Rossmann-like Domain"/>
    <property type="match status" value="1"/>
</dbReference>
<keyword evidence="6" id="KW-0961">Cell wall biogenesis/degradation</keyword>
<feature type="domain" description="Alcohol dehydrogenase-like N-terminal" evidence="7">
    <location>
        <begin position="25"/>
        <end position="131"/>
    </location>
</feature>
<keyword evidence="3 6" id="KW-0479">Metal-binding</keyword>
<keyword evidence="4 6" id="KW-0862">Zinc</keyword>
<dbReference type="Pfam" id="PF08240">
    <property type="entry name" value="ADH_N"/>
    <property type="match status" value="1"/>
</dbReference>
<comment type="catalytic activity">
    <reaction evidence="6">
        <text>D-ribitol 5-phosphate + NADP(+) = D-ribulose 5-phosphate + NADPH + H(+)</text>
        <dbReference type="Rhea" id="RHEA:19921"/>
        <dbReference type="ChEBI" id="CHEBI:15378"/>
        <dbReference type="ChEBI" id="CHEBI:57695"/>
        <dbReference type="ChEBI" id="CHEBI:57783"/>
        <dbReference type="ChEBI" id="CHEBI:58121"/>
        <dbReference type="ChEBI" id="CHEBI:58349"/>
        <dbReference type="EC" id="1.1.1.405"/>
    </reaction>
</comment>
<evidence type="ECO:0000256" key="2">
    <source>
        <dbReference type="ARBA" id="ARBA00008072"/>
    </source>
</evidence>
<dbReference type="SUPFAM" id="SSF51735">
    <property type="entry name" value="NAD(P)-binding Rossmann-fold domains"/>
    <property type="match status" value="1"/>
</dbReference>
<evidence type="ECO:0000256" key="4">
    <source>
        <dbReference type="ARBA" id="ARBA00022833"/>
    </source>
</evidence>
<dbReference type="GO" id="GO:1902012">
    <property type="term" value="P:poly(ribitol phosphate) teichoic acid biosynthetic process"/>
    <property type="evidence" value="ECO:0007669"/>
    <property type="project" value="UniProtKB-UniRule"/>
</dbReference>
<dbReference type="EC" id="1.1.1.405" evidence="6"/>
<gene>
    <name evidence="6" type="primary">tarJ</name>
    <name evidence="8" type="ORF">GHI93_03430</name>
</gene>
<evidence type="ECO:0000313" key="8">
    <source>
        <dbReference type="EMBL" id="MQW39005.1"/>
    </source>
</evidence>
<evidence type="ECO:0000256" key="3">
    <source>
        <dbReference type="ARBA" id="ARBA00022723"/>
    </source>
</evidence>
<keyword evidence="5 6" id="KW-0560">Oxidoreductase</keyword>
<dbReference type="Gene3D" id="3.90.180.10">
    <property type="entry name" value="Medium-chain alcohol dehydrogenases, catalytic domain"/>
    <property type="match status" value="1"/>
</dbReference>
<comment type="function">
    <text evidence="6">Catalyzes the NADPH dependent reduction of D-ribulose 5-phosphate to D-ribitol 5-phosphate.</text>
</comment>
<keyword evidence="6" id="KW-0521">NADP</keyword>
<comment type="similarity">
    <text evidence="2 6">Belongs to the zinc-containing alcohol dehydrogenase family.</text>
</comment>
<feature type="binding site" evidence="6">
    <location>
        <position position="64"/>
    </location>
    <ligand>
        <name>Zn(2+)</name>
        <dbReference type="ChEBI" id="CHEBI:29105"/>
        <note>catalytic</note>
    </ligand>
</feature>
<evidence type="ECO:0000259" key="7">
    <source>
        <dbReference type="Pfam" id="PF08240"/>
    </source>
</evidence>
<comment type="pathway">
    <text evidence="6">Cell wall biogenesis; poly(ribitol phosphate) teichoic acid biosynthesis.</text>
</comment>
<evidence type="ECO:0000313" key="9">
    <source>
        <dbReference type="Proteomes" id="UP000439550"/>
    </source>
</evidence>
<evidence type="ECO:0000256" key="1">
    <source>
        <dbReference type="ARBA" id="ARBA00001947"/>
    </source>
</evidence>
<reference evidence="8 9" key="1">
    <citation type="submission" date="2019-10" db="EMBL/GenBank/DDBJ databases">
        <authorList>
            <person name="Dong K."/>
        </authorList>
    </citation>
    <scope>NUCLEOTIDE SEQUENCE [LARGE SCALE GENOMIC DNA]</scope>
    <source>
        <strain evidence="8 9">DSM 28960</strain>
    </source>
</reference>
<evidence type="ECO:0000256" key="5">
    <source>
        <dbReference type="ARBA" id="ARBA00023002"/>
    </source>
</evidence>
<comment type="caution">
    <text evidence="8">The sequence shown here is derived from an EMBL/GenBank/DDBJ whole genome shotgun (WGS) entry which is preliminary data.</text>
</comment>
<dbReference type="InterPro" id="IPR011032">
    <property type="entry name" value="GroES-like_sf"/>
</dbReference>
<dbReference type="HAMAP" id="MF_02069">
    <property type="entry name" value="TarJ"/>
    <property type="match status" value="1"/>
</dbReference>
<dbReference type="AlphaFoldDB" id="A0A7X1Z772"/>
<feature type="binding site" evidence="6">
    <location>
        <position position="65"/>
    </location>
    <ligand>
        <name>Zn(2+)</name>
        <dbReference type="ChEBI" id="CHEBI:29105"/>
        <note>catalytic</note>
    </ligand>
</feature>
<keyword evidence="9" id="KW-1185">Reference proteome</keyword>
<dbReference type="PANTHER" id="PTHR43350">
    <property type="entry name" value="NAD-DEPENDENT ALCOHOL DEHYDROGENASE"/>
    <property type="match status" value="1"/>
</dbReference>
<dbReference type="GO" id="GO:0050256">
    <property type="term" value="F:ribitol-5-phosphate 2-dehydrogenase [NAD(P)+] activity"/>
    <property type="evidence" value="ECO:0007669"/>
    <property type="project" value="UniProtKB-UniRule"/>
</dbReference>
<evidence type="ECO:0000256" key="6">
    <source>
        <dbReference type="HAMAP-Rule" id="MF_02069"/>
    </source>
</evidence>
<feature type="binding site" evidence="6">
    <location>
        <position position="144"/>
    </location>
    <ligand>
        <name>Zn(2+)</name>
        <dbReference type="ChEBI" id="CHEBI:29105"/>
        <note>catalytic</note>
    </ligand>
</feature>
<accession>A0A7X1Z772</accession>
<dbReference type="EMBL" id="WITJ01000004">
    <property type="protein sequence ID" value="MQW39005.1"/>
    <property type="molecule type" value="Genomic_DNA"/>
</dbReference>
<name>A0A7X1Z772_9LACT</name>
<comment type="cofactor">
    <cofactor evidence="1 6">
        <name>Zn(2+)</name>
        <dbReference type="ChEBI" id="CHEBI:29105"/>
    </cofactor>
</comment>
<dbReference type="GO" id="GO:0008270">
    <property type="term" value="F:zinc ion binding"/>
    <property type="evidence" value="ECO:0007669"/>
    <property type="project" value="UniProtKB-UniRule"/>
</dbReference>